<evidence type="ECO:0000313" key="1">
    <source>
        <dbReference type="EMBL" id="AMY25856.1"/>
    </source>
</evidence>
<reference evidence="2" key="2">
    <citation type="submission" date="2016-04" db="EMBL/GenBank/DDBJ databases">
        <title>Complete Genome and Plasmid Sequences for Rhodococcus fascians D188 and Draft Sequences for Rhodococcus spp. Isolates PBTS 1 and PBTS 2.</title>
        <authorList>
            <person name="Stamer R."/>
            <person name="Vereecke D."/>
            <person name="Zhang Y."/>
            <person name="Schilkey F."/>
            <person name="Devitt N."/>
            <person name="Randall J."/>
        </authorList>
    </citation>
    <scope>NUCLEOTIDE SEQUENCE [LARGE SCALE GENOMIC DNA]</scope>
    <source>
        <strain evidence="2">PBTS2</strain>
    </source>
</reference>
<dbReference type="RefSeq" id="WP_053068730.1">
    <property type="nucleotide sequence ID" value="NZ_CP015220.1"/>
</dbReference>
<dbReference type="EMBL" id="CP015220">
    <property type="protein sequence ID" value="AMY25856.1"/>
    <property type="molecule type" value="Genomic_DNA"/>
</dbReference>
<name>A0A143QSS7_RHOFA</name>
<dbReference type="Proteomes" id="UP000076038">
    <property type="component" value="Chromosome"/>
</dbReference>
<evidence type="ECO:0008006" key="3">
    <source>
        <dbReference type="Google" id="ProtNLM"/>
    </source>
</evidence>
<organism evidence="1 2">
    <name type="scientific">Rhodococcoides fascians</name>
    <name type="common">Rhodococcus fascians</name>
    <dbReference type="NCBI Taxonomy" id="1828"/>
    <lineage>
        <taxon>Bacteria</taxon>
        <taxon>Bacillati</taxon>
        <taxon>Actinomycetota</taxon>
        <taxon>Actinomycetes</taxon>
        <taxon>Mycobacteriales</taxon>
        <taxon>Nocardiaceae</taxon>
        <taxon>Rhodococcoides</taxon>
    </lineage>
</organism>
<dbReference type="PATRIC" id="fig|1653479.3.peg.4641"/>
<reference evidence="1 2" key="1">
    <citation type="journal article" date="2016" name="Genome Announc.">
        <title>Complete Genome and Plasmid Sequences for Rhodococcus fascians D188 and Draft Sequences for Rhodococcus Isolates PBTS 1 and PBTS 2.</title>
        <authorList>
            <person name="Stamler R.A."/>
            <person name="Vereecke D."/>
            <person name="Zhang Y."/>
            <person name="Schilkey F."/>
            <person name="Devitt N."/>
            <person name="Randall J.J."/>
        </authorList>
    </citation>
    <scope>NUCLEOTIDE SEQUENCE [LARGE SCALE GENOMIC DNA]</scope>
    <source>
        <strain evidence="1 2">PBTS2</strain>
    </source>
</reference>
<evidence type="ECO:0000313" key="2">
    <source>
        <dbReference type="Proteomes" id="UP000076038"/>
    </source>
</evidence>
<sequence length="421" mass="45933">MPSAERSYRSTALDRVFADTRIVTAVGPVRGLDIERTRRTLTAAEHVDAEPHIALEPRSDARRWRYRSNIAGDNVTTSSGGTEDLGQMLTDIRSRQGARGPLEVVVFDDHLAIDYSHGIGDGQIGVLMLAAFCDDADGSLVPGLAAGLPPSTTWKALWRHYSRHPKTLADFWSLRARHRRAADGGSGPRRRIENWEAGKVSRAGYMSKADVDELKNWTAENLPGATAASISIALWSAALRAESVDIDEHIMVLFNSRRYLDPAQQGAHGNFAVGIPLHLPADTTPVRITASMREVIESGWPIAVLGMSHLRDVASRIRPSAPSQDKNSVVEVPETLRLAVSDLGKVRVFDHLDWADDGRPPQMAASLEPDGPDGCTMLIAEIAGGRTYTASFCNKMVDVAVMDAALRRMCEDPVALLRDAY</sequence>
<proteinExistence type="predicted"/>
<dbReference type="AlphaFoldDB" id="A0A143QSS7"/>
<dbReference type="KEGG" id="rhs:A3Q41_04587"/>
<keyword evidence="2" id="KW-1185">Reference proteome</keyword>
<accession>A0A143QSS7</accession>
<protein>
    <recommendedName>
        <fullName evidence="3">Condensation domain-containing protein</fullName>
    </recommendedName>
</protein>
<gene>
    <name evidence="1" type="ORF">A3Q41_04587</name>
</gene>